<evidence type="ECO:0000313" key="3">
    <source>
        <dbReference type="Proteomes" id="UP000886885"/>
    </source>
</evidence>
<proteinExistence type="predicted"/>
<dbReference type="EMBL" id="JAAWWB010000016">
    <property type="protein sequence ID" value="KAG6763382.1"/>
    <property type="molecule type" value="Genomic_DNA"/>
</dbReference>
<dbReference type="InterPro" id="IPR039926">
    <property type="entry name" value="Egg_app_1"/>
</dbReference>
<feature type="compositionally biased region" description="Polar residues" evidence="1">
    <location>
        <begin position="54"/>
        <end position="67"/>
    </location>
</feature>
<dbReference type="PANTHER" id="PTHR33333:SF32">
    <property type="entry name" value="PSAD1"/>
    <property type="match status" value="1"/>
</dbReference>
<comment type="caution">
    <text evidence="2">The sequence shown here is derived from an EMBL/GenBank/DDBJ whole genome shotgun (WGS) entry which is preliminary data.</text>
</comment>
<feature type="compositionally biased region" description="Basic and acidic residues" evidence="1">
    <location>
        <begin position="82"/>
        <end position="102"/>
    </location>
</feature>
<protein>
    <submittedName>
        <fullName evidence="2">Uncharacterized protein</fullName>
    </submittedName>
</protein>
<name>A0A8X7Z9J0_POPTO</name>
<organism evidence="2 3">
    <name type="scientific">Populus tomentosa</name>
    <name type="common">Chinese white poplar</name>
    <dbReference type="NCBI Taxonomy" id="118781"/>
    <lineage>
        <taxon>Eukaryota</taxon>
        <taxon>Viridiplantae</taxon>
        <taxon>Streptophyta</taxon>
        <taxon>Embryophyta</taxon>
        <taxon>Tracheophyta</taxon>
        <taxon>Spermatophyta</taxon>
        <taxon>Magnoliopsida</taxon>
        <taxon>eudicotyledons</taxon>
        <taxon>Gunneridae</taxon>
        <taxon>Pentapetalae</taxon>
        <taxon>rosids</taxon>
        <taxon>fabids</taxon>
        <taxon>Malpighiales</taxon>
        <taxon>Salicaceae</taxon>
        <taxon>Saliceae</taxon>
        <taxon>Populus</taxon>
    </lineage>
</organism>
<feature type="region of interest" description="Disordered" evidence="1">
    <location>
        <begin position="47"/>
        <end position="102"/>
    </location>
</feature>
<accession>A0A8X7Z9J0</accession>
<dbReference type="PANTHER" id="PTHR33333">
    <property type="entry name" value="ERYTHROCYTE MEMBRANE PROTEIN 1-LIKE"/>
    <property type="match status" value="1"/>
</dbReference>
<dbReference type="AlphaFoldDB" id="A0A8X7Z9J0"/>
<sequence>MWVVKDILLFIPEFPQEVTILRCQSQSGLAYRTICLAPISHLGITGGGGDASKAPSSGATSPVSVSGSVKDATMKAPGQDVRIPRDAFEKNPDGYFHDWHKK</sequence>
<gene>
    <name evidence="2" type="ORF">POTOM_030796</name>
</gene>
<evidence type="ECO:0000313" key="2">
    <source>
        <dbReference type="EMBL" id="KAG6763382.1"/>
    </source>
</evidence>
<keyword evidence="3" id="KW-1185">Reference proteome</keyword>
<reference evidence="2" key="1">
    <citation type="journal article" date="2020" name="bioRxiv">
        <title>Hybrid origin of Populus tomentosa Carr. identified through genome sequencing and phylogenomic analysis.</title>
        <authorList>
            <person name="An X."/>
            <person name="Gao K."/>
            <person name="Chen Z."/>
            <person name="Li J."/>
            <person name="Yang X."/>
            <person name="Yang X."/>
            <person name="Zhou J."/>
            <person name="Guo T."/>
            <person name="Zhao T."/>
            <person name="Huang S."/>
            <person name="Miao D."/>
            <person name="Khan W.U."/>
            <person name="Rao P."/>
            <person name="Ye M."/>
            <person name="Lei B."/>
            <person name="Liao W."/>
            <person name="Wang J."/>
            <person name="Ji L."/>
            <person name="Li Y."/>
            <person name="Guo B."/>
            <person name="Mustafa N.S."/>
            <person name="Li S."/>
            <person name="Yun Q."/>
            <person name="Keller S.R."/>
            <person name="Mao J."/>
            <person name="Zhang R."/>
            <person name="Strauss S.H."/>
        </authorList>
    </citation>
    <scope>NUCLEOTIDE SEQUENCE</scope>
    <source>
        <strain evidence="2">GM15</strain>
        <tissue evidence="2">Leaf</tissue>
    </source>
</reference>
<evidence type="ECO:0000256" key="1">
    <source>
        <dbReference type="SAM" id="MobiDB-lite"/>
    </source>
</evidence>
<dbReference type="Proteomes" id="UP000886885">
    <property type="component" value="Chromosome 8D"/>
</dbReference>